<protein>
    <submittedName>
        <fullName evidence="2">Uncharacterized protein LOC111017826</fullName>
    </submittedName>
</protein>
<dbReference type="GeneID" id="111017826"/>
<name>A0A6J1D894_MOMCH</name>
<accession>A0A6J1D894</accession>
<proteinExistence type="predicted"/>
<dbReference type="AlphaFoldDB" id="A0A6J1D894"/>
<evidence type="ECO:0000313" key="1">
    <source>
        <dbReference type="Proteomes" id="UP000504603"/>
    </source>
</evidence>
<dbReference type="RefSeq" id="XP_022149401.1">
    <property type="nucleotide sequence ID" value="XM_022293709.1"/>
</dbReference>
<evidence type="ECO:0000313" key="2">
    <source>
        <dbReference type="RefSeq" id="XP_022149401.1"/>
    </source>
</evidence>
<organism evidence="1 2">
    <name type="scientific">Momordica charantia</name>
    <name type="common">Bitter gourd</name>
    <name type="synonym">Balsam pear</name>
    <dbReference type="NCBI Taxonomy" id="3673"/>
    <lineage>
        <taxon>Eukaryota</taxon>
        <taxon>Viridiplantae</taxon>
        <taxon>Streptophyta</taxon>
        <taxon>Embryophyta</taxon>
        <taxon>Tracheophyta</taxon>
        <taxon>Spermatophyta</taxon>
        <taxon>Magnoliopsida</taxon>
        <taxon>eudicotyledons</taxon>
        <taxon>Gunneridae</taxon>
        <taxon>Pentapetalae</taxon>
        <taxon>rosids</taxon>
        <taxon>fabids</taxon>
        <taxon>Cucurbitales</taxon>
        <taxon>Cucurbitaceae</taxon>
        <taxon>Momordiceae</taxon>
        <taxon>Momordica</taxon>
    </lineage>
</organism>
<dbReference type="KEGG" id="mcha:111017826"/>
<reference evidence="2" key="1">
    <citation type="submission" date="2025-08" db="UniProtKB">
        <authorList>
            <consortium name="RefSeq"/>
        </authorList>
    </citation>
    <scope>IDENTIFICATION</scope>
    <source>
        <strain evidence="2">OHB3-1</strain>
    </source>
</reference>
<dbReference type="Proteomes" id="UP000504603">
    <property type="component" value="Unplaced"/>
</dbReference>
<sequence>MEVFKGFSVHSVITHFYMRSELEYDEPELLVDNDDPPTPEVMNEVWKNKKVEEEEPIEVIEHKVAIDLSPSPLKIGPFFPFPQRSLEINNDIKKEELTQHFNDKIKGEIGEDEVGSDEGFYFKEEKTTIQLFKNKFIQVSHLPLSWTFKYVVL</sequence>
<keyword evidence="1" id="KW-1185">Reference proteome</keyword>
<gene>
    <name evidence="2" type="primary">LOC111017826</name>
</gene>